<keyword evidence="2" id="KW-0863">Zinc-finger</keyword>
<dbReference type="GO" id="GO:0003677">
    <property type="term" value="F:DNA binding"/>
    <property type="evidence" value="ECO:0007669"/>
    <property type="project" value="InterPro"/>
</dbReference>
<dbReference type="AlphaFoldDB" id="A0A9W7EH11"/>
<comment type="caution">
    <text evidence="7">The sequence shown here is derived from an EMBL/GenBank/DDBJ whole genome shotgun (WGS) entry which is preliminary data.</text>
</comment>
<evidence type="ECO:0000259" key="6">
    <source>
        <dbReference type="PROSITE" id="PS51058"/>
    </source>
</evidence>
<evidence type="ECO:0000256" key="3">
    <source>
        <dbReference type="ARBA" id="ARBA00022833"/>
    </source>
</evidence>
<dbReference type="InterPro" id="IPR002857">
    <property type="entry name" value="Znf_CXXC"/>
</dbReference>
<keyword evidence="3" id="KW-0862">Zinc</keyword>
<dbReference type="Proteomes" id="UP001165085">
    <property type="component" value="Unassembled WGS sequence"/>
</dbReference>
<gene>
    <name evidence="7" type="ORF">TrST_g295</name>
</gene>
<feature type="domain" description="CXXC-type" evidence="6">
    <location>
        <begin position="394"/>
        <end position="434"/>
    </location>
</feature>
<name>A0A9W7EH11_9STRA</name>
<reference evidence="8" key="1">
    <citation type="journal article" date="2023" name="Commun. Biol.">
        <title>Genome analysis of Parmales, the sister group of diatoms, reveals the evolutionary specialization of diatoms from phago-mixotrophs to photoautotrophs.</title>
        <authorList>
            <person name="Ban H."/>
            <person name="Sato S."/>
            <person name="Yoshikawa S."/>
            <person name="Yamada K."/>
            <person name="Nakamura Y."/>
            <person name="Ichinomiya M."/>
            <person name="Sato N."/>
            <person name="Blanc-Mathieu R."/>
            <person name="Endo H."/>
            <person name="Kuwata A."/>
            <person name="Ogata H."/>
        </authorList>
    </citation>
    <scope>NUCLEOTIDE SEQUENCE [LARGE SCALE GENOMIC DNA]</scope>
    <source>
        <strain evidence="8">NIES 3701</strain>
    </source>
</reference>
<evidence type="ECO:0000256" key="2">
    <source>
        <dbReference type="ARBA" id="ARBA00022771"/>
    </source>
</evidence>
<feature type="region of interest" description="Disordered" evidence="5">
    <location>
        <begin position="278"/>
        <end position="346"/>
    </location>
</feature>
<feature type="coiled-coil region" evidence="4">
    <location>
        <begin position="129"/>
        <end position="156"/>
    </location>
</feature>
<organism evidence="7 8">
    <name type="scientific">Triparma strigata</name>
    <dbReference type="NCBI Taxonomy" id="1606541"/>
    <lineage>
        <taxon>Eukaryota</taxon>
        <taxon>Sar</taxon>
        <taxon>Stramenopiles</taxon>
        <taxon>Ochrophyta</taxon>
        <taxon>Bolidophyceae</taxon>
        <taxon>Parmales</taxon>
        <taxon>Triparmaceae</taxon>
        <taxon>Triparma</taxon>
    </lineage>
</organism>
<keyword evidence="8" id="KW-1185">Reference proteome</keyword>
<dbReference type="GO" id="GO:0008270">
    <property type="term" value="F:zinc ion binding"/>
    <property type="evidence" value="ECO:0007669"/>
    <property type="project" value="UniProtKB-KW"/>
</dbReference>
<evidence type="ECO:0000256" key="4">
    <source>
        <dbReference type="SAM" id="Coils"/>
    </source>
</evidence>
<evidence type="ECO:0000313" key="7">
    <source>
        <dbReference type="EMBL" id="GMH77645.1"/>
    </source>
</evidence>
<evidence type="ECO:0000313" key="8">
    <source>
        <dbReference type="Proteomes" id="UP001165085"/>
    </source>
</evidence>
<evidence type="ECO:0000256" key="5">
    <source>
        <dbReference type="SAM" id="MobiDB-lite"/>
    </source>
</evidence>
<protein>
    <recommendedName>
        <fullName evidence="6">CXXC-type domain-containing protein</fullName>
    </recommendedName>
</protein>
<dbReference type="PROSITE" id="PS51058">
    <property type="entry name" value="ZF_CXXC"/>
    <property type="match status" value="1"/>
</dbReference>
<feature type="compositionally biased region" description="Low complexity" evidence="5">
    <location>
        <begin position="205"/>
        <end position="227"/>
    </location>
</feature>
<feature type="compositionally biased region" description="Polar residues" evidence="5">
    <location>
        <begin position="325"/>
        <end position="342"/>
    </location>
</feature>
<accession>A0A9W7EH11</accession>
<proteinExistence type="predicted"/>
<evidence type="ECO:0000256" key="1">
    <source>
        <dbReference type="ARBA" id="ARBA00022723"/>
    </source>
</evidence>
<feature type="region of interest" description="Disordered" evidence="5">
    <location>
        <begin position="203"/>
        <end position="259"/>
    </location>
</feature>
<sequence length="441" mass="48676">MLSSPIPPIPRGRSNSFEISARSEIVLALAKTTAESPPPSGLAKTTTESSPPLCVAKTMEDEFEEEFKSTLLIDYTRKDLLERRQVLIGEIEIFEKSSEKWSRLSFEGTEMSSSLKELIAREDKMMIRIGKEISLLDKLEAELNQVKDAVSEEFNNSDEVQGPEPTEHITVERKDTRAPFFLPPPKPVRANFATAAVYDDPFPPTETSAMTSTNMSMNTSTSTVTSTDMPNTPPSPKKGANTPLQSSTSANSPGRPEEWWLKTCDGCGKEAGGRKKVCDNCKMPFPKKKGRELPPSQGTRNSTRVPKKVSRLTSSKKGEVKASDGNVQQMSGTHSQVSATTDNCKKQRKKRKAPKTKCKSCGIMCYTAEKTCGGCGERLERKEKTTLNSNANPKRARKSSCGICENCLKLDCGKCKNCVNRPVWHQRCECRRCIAKGGSEK</sequence>
<keyword evidence="4" id="KW-0175">Coiled coil</keyword>
<keyword evidence="1" id="KW-0479">Metal-binding</keyword>
<dbReference type="OrthoDB" id="10433939at2759"/>
<dbReference type="EMBL" id="BRXY01000210">
    <property type="protein sequence ID" value="GMH77645.1"/>
    <property type="molecule type" value="Genomic_DNA"/>
</dbReference>
<feature type="compositionally biased region" description="Polar residues" evidence="5">
    <location>
        <begin position="242"/>
        <end position="252"/>
    </location>
</feature>